<evidence type="ECO:0000313" key="2">
    <source>
        <dbReference type="Proteomes" id="UP001162164"/>
    </source>
</evidence>
<gene>
    <name evidence="1" type="ORF">NQ317_012338</name>
</gene>
<name>A0ABQ9IR20_9CUCU</name>
<reference evidence="1" key="1">
    <citation type="journal article" date="2023" name="Insect Mol. Biol.">
        <title>Genome sequencing provides insights into the evolution of gene families encoding plant cell wall-degrading enzymes in longhorned beetles.</title>
        <authorList>
            <person name="Shin N.R."/>
            <person name="Okamura Y."/>
            <person name="Kirsch R."/>
            <person name="Pauchet Y."/>
        </authorList>
    </citation>
    <scope>NUCLEOTIDE SEQUENCE</scope>
    <source>
        <strain evidence="1">MMC_N1</strain>
    </source>
</reference>
<accession>A0ABQ9IR20</accession>
<evidence type="ECO:0000313" key="1">
    <source>
        <dbReference type="EMBL" id="KAJ8956609.1"/>
    </source>
</evidence>
<dbReference type="Proteomes" id="UP001162164">
    <property type="component" value="Unassembled WGS sequence"/>
</dbReference>
<sequence>MGLNRQLARLARVATPSTTTIITSVDHDLRKLGLNVAREPDHVAEMLKLCLQKICELQASLENEEDVHDPEAAGYFACAVETLRFSLSAHGLPPDHPMVKSITEKILRE</sequence>
<keyword evidence="2" id="KW-1185">Reference proteome</keyword>
<organism evidence="1 2">
    <name type="scientific">Molorchus minor</name>
    <dbReference type="NCBI Taxonomy" id="1323400"/>
    <lineage>
        <taxon>Eukaryota</taxon>
        <taxon>Metazoa</taxon>
        <taxon>Ecdysozoa</taxon>
        <taxon>Arthropoda</taxon>
        <taxon>Hexapoda</taxon>
        <taxon>Insecta</taxon>
        <taxon>Pterygota</taxon>
        <taxon>Neoptera</taxon>
        <taxon>Endopterygota</taxon>
        <taxon>Coleoptera</taxon>
        <taxon>Polyphaga</taxon>
        <taxon>Cucujiformia</taxon>
        <taxon>Chrysomeloidea</taxon>
        <taxon>Cerambycidae</taxon>
        <taxon>Lamiinae</taxon>
        <taxon>Monochamini</taxon>
        <taxon>Molorchus</taxon>
    </lineage>
</organism>
<proteinExistence type="predicted"/>
<dbReference type="EMBL" id="JAPWTJ010003436">
    <property type="protein sequence ID" value="KAJ8956609.1"/>
    <property type="molecule type" value="Genomic_DNA"/>
</dbReference>
<protein>
    <submittedName>
        <fullName evidence="1">Uncharacterized protein</fullName>
    </submittedName>
</protein>
<comment type="caution">
    <text evidence="1">The sequence shown here is derived from an EMBL/GenBank/DDBJ whole genome shotgun (WGS) entry which is preliminary data.</text>
</comment>